<name>A0A0E9PV05_ANGAN</name>
<evidence type="ECO:0000313" key="1">
    <source>
        <dbReference type="EMBL" id="JAH07910.1"/>
    </source>
</evidence>
<dbReference type="EMBL" id="GBXM01100667">
    <property type="protein sequence ID" value="JAH07910.1"/>
    <property type="molecule type" value="Transcribed_RNA"/>
</dbReference>
<accession>A0A0E9PV05</accession>
<organism evidence="1">
    <name type="scientific">Anguilla anguilla</name>
    <name type="common">European freshwater eel</name>
    <name type="synonym">Muraena anguilla</name>
    <dbReference type="NCBI Taxonomy" id="7936"/>
    <lineage>
        <taxon>Eukaryota</taxon>
        <taxon>Metazoa</taxon>
        <taxon>Chordata</taxon>
        <taxon>Craniata</taxon>
        <taxon>Vertebrata</taxon>
        <taxon>Euteleostomi</taxon>
        <taxon>Actinopterygii</taxon>
        <taxon>Neopterygii</taxon>
        <taxon>Teleostei</taxon>
        <taxon>Anguilliformes</taxon>
        <taxon>Anguillidae</taxon>
        <taxon>Anguilla</taxon>
    </lineage>
</organism>
<reference evidence="1" key="2">
    <citation type="journal article" date="2015" name="Fish Shellfish Immunol.">
        <title>Early steps in the European eel (Anguilla anguilla)-Vibrio vulnificus interaction in the gills: Role of the RtxA13 toxin.</title>
        <authorList>
            <person name="Callol A."/>
            <person name="Pajuelo D."/>
            <person name="Ebbesson L."/>
            <person name="Teles M."/>
            <person name="MacKenzie S."/>
            <person name="Amaro C."/>
        </authorList>
    </citation>
    <scope>NUCLEOTIDE SEQUENCE</scope>
</reference>
<proteinExistence type="predicted"/>
<reference evidence="1" key="1">
    <citation type="submission" date="2014-11" db="EMBL/GenBank/DDBJ databases">
        <authorList>
            <person name="Amaro Gonzalez C."/>
        </authorList>
    </citation>
    <scope>NUCLEOTIDE SEQUENCE</scope>
</reference>
<protein>
    <submittedName>
        <fullName evidence="1">Uncharacterized protein</fullName>
    </submittedName>
</protein>
<sequence>MVDKERGFVILTVPRLAR</sequence>
<dbReference type="AlphaFoldDB" id="A0A0E9PV05"/>